<comment type="caution">
    <text evidence="1">The sequence shown here is derived from an EMBL/GenBank/DDBJ whole genome shotgun (WGS) entry which is preliminary data.</text>
</comment>
<gene>
    <name evidence="1" type="ORF">DW975_15870</name>
</gene>
<dbReference type="Proteomes" id="UP000283431">
    <property type="component" value="Unassembled WGS sequence"/>
</dbReference>
<reference evidence="1 2" key="1">
    <citation type="submission" date="2018-08" db="EMBL/GenBank/DDBJ databases">
        <title>A genome reference for cultivated species of the human gut microbiota.</title>
        <authorList>
            <person name="Zou Y."/>
            <person name="Xue W."/>
            <person name="Luo G."/>
        </authorList>
    </citation>
    <scope>NUCLEOTIDE SEQUENCE [LARGE SCALE GENOMIC DNA]</scope>
    <source>
        <strain evidence="1 2">AM48-7</strain>
    </source>
</reference>
<evidence type="ECO:0000313" key="2">
    <source>
        <dbReference type="Proteomes" id="UP000283431"/>
    </source>
</evidence>
<sequence length="81" mass="9796">MKIEYNKNGLELDDWWNDHCNAVIYYAYANDYLEKIEKDIVSSYIAEYGIDQFKNSFIRVKRYNKIQLVKGKLKIILKRIK</sequence>
<accession>A0A413PC59</accession>
<organism evidence="1 2">
    <name type="scientific">Agathobacter rectalis</name>
    <dbReference type="NCBI Taxonomy" id="39491"/>
    <lineage>
        <taxon>Bacteria</taxon>
        <taxon>Bacillati</taxon>
        <taxon>Bacillota</taxon>
        <taxon>Clostridia</taxon>
        <taxon>Lachnospirales</taxon>
        <taxon>Lachnospiraceae</taxon>
        <taxon>Agathobacter</taxon>
    </lineage>
</organism>
<name>A0A413PC59_9FIRM</name>
<proteinExistence type="predicted"/>
<protein>
    <submittedName>
        <fullName evidence="1">Uncharacterized protein</fullName>
    </submittedName>
</protein>
<dbReference type="EMBL" id="QSEN01000057">
    <property type="protein sequence ID" value="RGZ73192.1"/>
    <property type="molecule type" value="Genomic_DNA"/>
</dbReference>
<dbReference type="AlphaFoldDB" id="A0A413PC59"/>
<evidence type="ECO:0000313" key="1">
    <source>
        <dbReference type="EMBL" id="RGZ73192.1"/>
    </source>
</evidence>